<gene>
    <name evidence="1" type="ORF">SAMN05444364_101108</name>
</gene>
<dbReference type="InterPro" id="IPR013783">
    <property type="entry name" value="Ig-like_fold"/>
</dbReference>
<proteinExistence type="predicted"/>
<dbReference type="AlphaFoldDB" id="A0AAX2F194"/>
<dbReference type="PROSITE" id="PS51257">
    <property type="entry name" value="PROKAR_LIPOPROTEIN"/>
    <property type="match status" value="1"/>
</dbReference>
<sequence length="262" mass="28816">MNKIFPFIACILLMLSSCNSIDEDDRLIYVAPTAVGRCVLIEDFTGQTCLNCPRAALGIEELQKQYGADTVIAVAIHSGPLALKPSASVVGLRTDLGDLYYSHWKVESQPSGLINRKGAPTNDSQWASLVHNELQQQATVNIKLTVSYDATTKRAHVKTAMTSLGAAVSGKLQLWLVEDGIKAIQRMPDGKYNREYIHNHVLRKAINGDWGEDVTLDKTATMEKEADVQIDNGQMAEHMSVVAFVYNDEGVLQVTRQSITKP</sequence>
<accession>A0AAX2F194</accession>
<dbReference type="EMBL" id="FQWA01000001">
    <property type="protein sequence ID" value="SHF55193.1"/>
    <property type="molecule type" value="Genomic_DNA"/>
</dbReference>
<evidence type="ECO:0000313" key="2">
    <source>
        <dbReference type="Proteomes" id="UP000184105"/>
    </source>
</evidence>
<evidence type="ECO:0000313" key="1">
    <source>
        <dbReference type="EMBL" id="SHF55193.1"/>
    </source>
</evidence>
<name>A0AAX2F194_9BACT</name>
<comment type="caution">
    <text evidence="1">The sequence shown here is derived from an EMBL/GenBank/DDBJ whole genome shotgun (WGS) entry which is preliminary data.</text>
</comment>
<reference evidence="1 2" key="1">
    <citation type="submission" date="2016-11" db="EMBL/GenBank/DDBJ databases">
        <authorList>
            <person name="Varghese N."/>
            <person name="Submissions S."/>
        </authorList>
    </citation>
    <scope>NUCLEOTIDE SEQUENCE [LARGE SCALE GENOMIC DNA]</scope>
    <source>
        <strain evidence="1 2">DSM 22613</strain>
    </source>
</reference>
<protein>
    <submittedName>
        <fullName evidence="1">Outer membrane protein Omp28</fullName>
    </submittedName>
</protein>
<dbReference type="RefSeq" id="WP_025836572.1">
    <property type="nucleotide sequence ID" value="NZ_BAKP01000001.1"/>
</dbReference>
<keyword evidence="2" id="KW-1185">Reference proteome</keyword>
<dbReference type="Pfam" id="PF11551">
    <property type="entry name" value="Omp28"/>
    <property type="match status" value="1"/>
</dbReference>
<organism evidence="1 2">
    <name type="scientific">Prevotella scopos JCM 17725</name>
    <dbReference type="NCBI Taxonomy" id="1236518"/>
    <lineage>
        <taxon>Bacteria</taxon>
        <taxon>Pseudomonadati</taxon>
        <taxon>Bacteroidota</taxon>
        <taxon>Bacteroidia</taxon>
        <taxon>Bacteroidales</taxon>
        <taxon>Prevotellaceae</taxon>
        <taxon>Prevotella</taxon>
    </lineage>
</organism>
<dbReference type="Proteomes" id="UP000184105">
    <property type="component" value="Unassembled WGS sequence"/>
</dbReference>
<dbReference type="Gene3D" id="2.60.40.10">
    <property type="entry name" value="Immunoglobulins"/>
    <property type="match status" value="1"/>
</dbReference>
<dbReference type="InterPro" id="IPR021615">
    <property type="entry name" value="Omp28"/>
</dbReference>
<dbReference type="NCBIfam" id="NF033782">
    <property type="entry name" value="lipoprot_Omp28"/>
    <property type="match status" value="1"/>
</dbReference>